<keyword evidence="11" id="KW-0460">Magnesium</keyword>
<dbReference type="SFLD" id="SFLDS00003">
    <property type="entry name" value="Haloacid_Dehalogenase"/>
    <property type="match status" value="1"/>
</dbReference>
<dbReference type="Pfam" id="PF00702">
    <property type="entry name" value="Hydrolase"/>
    <property type="match status" value="1"/>
</dbReference>
<keyword evidence="10 18" id="KW-0067">ATP-binding</keyword>
<feature type="transmembrane region" description="Helical" evidence="18">
    <location>
        <begin position="673"/>
        <end position="696"/>
    </location>
</feature>
<dbReference type="InterPro" id="IPR017969">
    <property type="entry name" value="Heavy-metal-associated_CS"/>
</dbReference>
<evidence type="ECO:0000256" key="18">
    <source>
        <dbReference type="RuleBase" id="RU362081"/>
    </source>
</evidence>
<feature type="transmembrane region" description="Helical" evidence="18">
    <location>
        <begin position="626"/>
        <end position="653"/>
    </location>
</feature>
<dbReference type="GO" id="GO:0043682">
    <property type="term" value="F:P-type divalent copper transporter activity"/>
    <property type="evidence" value="ECO:0007669"/>
    <property type="project" value="TreeGrafter"/>
</dbReference>
<evidence type="ECO:0000256" key="4">
    <source>
        <dbReference type="ARBA" id="ARBA00022448"/>
    </source>
</evidence>
<dbReference type="InterPro" id="IPR023214">
    <property type="entry name" value="HAD_sf"/>
</dbReference>
<dbReference type="CDD" id="cd02094">
    <property type="entry name" value="P-type_ATPase_Cu-like"/>
    <property type="match status" value="1"/>
</dbReference>
<evidence type="ECO:0000313" key="21">
    <source>
        <dbReference type="Proteomes" id="UP000077315"/>
    </source>
</evidence>
<evidence type="ECO:0000256" key="6">
    <source>
        <dbReference type="ARBA" id="ARBA00022723"/>
    </source>
</evidence>
<keyword evidence="7" id="KW-0677">Repeat</keyword>
<dbReference type="GeneID" id="29000226"/>
<dbReference type="InterPro" id="IPR008250">
    <property type="entry name" value="ATPase_P-typ_transduc_dom_A_sf"/>
</dbReference>
<dbReference type="Proteomes" id="UP000077315">
    <property type="component" value="Unassembled WGS sequence"/>
</dbReference>
<evidence type="ECO:0000256" key="16">
    <source>
        <dbReference type="ARBA" id="ARBA00023136"/>
    </source>
</evidence>
<keyword evidence="4" id="KW-0813">Transport</keyword>
<dbReference type="SUPFAM" id="SSF56784">
    <property type="entry name" value="HAD-like"/>
    <property type="match status" value="1"/>
</dbReference>
<keyword evidence="5 18" id="KW-0812">Transmembrane</keyword>
<feature type="domain" description="HMA" evidence="19">
    <location>
        <begin position="70"/>
        <end position="135"/>
    </location>
</feature>
<dbReference type="PROSITE" id="PS50846">
    <property type="entry name" value="HMA_2"/>
    <property type="match status" value="4"/>
</dbReference>
<feature type="transmembrane region" description="Helical" evidence="18">
    <location>
        <begin position="433"/>
        <end position="454"/>
    </location>
</feature>
<dbReference type="EC" id="7.2.2.8" evidence="3"/>
<dbReference type="RefSeq" id="XP_018291258.1">
    <property type="nucleotide sequence ID" value="XM_018439320.1"/>
</dbReference>
<evidence type="ECO:0000256" key="15">
    <source>
        <dbReference type="ARBA" id="ARBA00023065"/>
    </source>
</evidence>
<proteinExistence type="inferred from homology"/>
<keyword evidence="12" id="KW-1278">Translocase</keyword>
<dbReference type="Pfam" id="PF00403">
    <property type="entry name" value="HMA"/>
    <property type="match status" value="4"/>
</dbReference>
<dbReference type="InterPro" id="IPR006122">
    <property type="entry name" value="HMA_Cu_ion-bd"/>
</dbReference>
<dbReference type="Gene3D" id="2.70.150.10">
    <property type="entry name" value="Calcium-transporting ATPase, cytoplasmic transduction domain A"/>
    <property type="match status" value="1"/>
</dbReference>
<evidence type="ECO:0000256" key="10">
    <source>
        <dbReference type="ARBA" id="ARBA00022840"/>
    </source>
</evidence>
<keyword evidence="21" id="KW-1185">Reference proteome</keyword>
<dbReference type="InterPro" id="IPR023298">
    <property type="entry name" value="ATPase_P-typ_TM_dom_sf"/>
</dbReference>
<gene>
    <name evidence="20" type="ORF">PHYBLDRAFT_187032</name>
</gene>
<evidence type="ECO:0000256" key="5">
    <source>
        <dbReference type="ARBA" id="ARBA00022692"/>
    </source>
</evidence>
<dbReference type="InterPro" id="IPR023299">
    <property type="entry name" value="ATPase_P-typ_cyto_dom_N"/>
</dbReference>
<dbReference type="NCBIfam" id="TIGR01525">
    <property type="entry name" value="ATPase-IB_hvy"/>
    <property type="match status" value="1"/>
</dbReference>
<dbReference type="STRING" id="763407.A0A162ND43"/>
<dbReference type="FunFam" id="3.30.70.100:FF:000001">
    <property type="entry name" value="ATPase copper transporting beta"/>
    <property type="match status" value="3"/>
</dbReference>
<dbReference type="InterPro" id="IPR036163">
    <property type="entry name" value="HMA_dom_sf"/>
</dbReference>
<feature type="domain" description="HMA" evidence="19">
    <location>
        <begin position="270"/>
        <end position="336"/>
    </location>
</feature>
<keyword evidence="14" id="KW-0186">Copper</keyword>
<dbReference type="InterPro" id="IPR036412">
    <property type="entry name" value="HAD-like_sf"/>
</dbReference>
<evidence type="ECO:0000256" key="13">
    <source>
        <dbReference type="ARBA" id="ARBA00022989"/>
    </source>
</evidence>
<dbReference type="CDD" id="cd00371">
    <property type="entry name" value="HMA"/>
    <property type="match status" value="4"/>
</dbReference>
<evidence type="ECO:0000256" key="17">
    <source>
        <dbReference type="ARBA" id="ARBA00080126"/>
    </source>
</evidence>
<evidence type="ECO:0000256" key="7">
    <source>
        <dbReference type="ARBA" id="ARBA00022737"/>
    </source>
</evidence>
<name>A0A162ND43_PHYB8</name>
<dbReference type="VEuPathDB" id="FungiDB:PHYBLDRAFT_187032"/>
<accession>A0A162ND43</accession>
<dbReference type="InterPro" id="IPR044492">
    <property type="entry name" value="P_typ_ATPase_HD_dom"/>
</dbReference>
<dbReference type="InParanoid" id="A0A162ND43"/>
<dbReference type="PRINTS" id="PR00942">
    <property type="entry name" value="CUATPASEI"/>
</dbReference>
<dbReference type="PROSITE" id="PS00154">
    <property type="entry name" value="ATPASE_E1_E2"/>
    <property type="match status" value="1"/>
</dbReference>
<evidence type="ECO:0000256" key="3">
    <source>
        <dbReference type="ARBA" id="ARBA00012517"/>
    </source>
</evidence>
<evidence type="ECO:0000256" key="12">
    <source>
        <dbReference type="ARBA" id="ARBA00022967"/>
    </source>
</evidence>
<dbReference type="InterPro" id="IPR018303">
    <property type="entry name" value="ATPase_P-typ_P_site"/>
</dbReference>
<reference evidence="21" key="1">
    <citation type="submission" date="2015-06" db="EMBL/GenBank/DDBJ databases">
        <title>Expansion of signal transduction pathways in fungi by whole-genome duplication.</title>
        <authorList>
            <consortium name="DOE Joint Genome Institute"/>
            <person name="Corrochano L.M."/>
            <person name="Kuo A."/>
            <person name="Marcet-Houben M."/>
            <person name="Polaino S."/>
            <person name="Salamov A."/>
            <person name="Villalobos J.M."/>
            <person name="Alvarez M.I."/>
            <person name="Avalos J."/>
            <person name="Benito E.P."/>
            <person name="Benoit I."/>
            <person name="Burger G."/>
            <person name="Camino L.P."/>
            <person name="Canovas D."/>
            <person name="Cerda-Olmedo E."/>
            <person name="Cheng J.-F."/>
            <person name="Dominguez A."/>
            <person name="Elias M."/>
            <person name="Eslava A.P."/>
            <person name="Glaser F."/>
            <person name="Grimwood J."/>
            <person name="Gutierrez G."/>
            <person name="Heitman J."/>
            <person name="Henrissat B."/>
            <person name="Iturriaga E.A."/>
            <person name="Lang B.F."/>
            <person name="Lavin J.L."/>
            <person name="Lee S."/>
            <person name="Li W."/>
            <person name="Lindquist E."/>
            <person name="Lopez-Garcia S."/>
            <person name="Luque E.M."/>
            <person name="Marcos A.T."/>
            <person name="Martin J."/>
            <person name="McCluskey K."/>
            <person name="Medina H.R."/>
            <person name="Miralles-Duran A."/>
            <person name="Miyazaki A."/>
            <person name="Munoz-Torres E."/>
            <person name="Oguiza J.A."/>
            <person name="Ohm R."/>
            <person name="Olmedo M."/>
            <person name="Orejas M."/>
            <person name="Ortiz-Castellanos L."/>
            <person name="Pisabarro A.G."/>
            <person name="Rodriguez-Romero J."/>
            <person name="Ruiz-Herrera J."/>
            <person name="Ruiz-Vazquez R."/>
            <person name="Sanz C."/>
            <person name="Schackwitz W."/>
            <person name="Schmutz J."/>
            <person name="Shahriari M."/>
            <person name="Shelest E."/>
            <person name="Silva-Franco F."/>
            <person name="Soanes D."/>
            <person name="Syed K."/>
            <person name="Tagua V.G."/>
            <person name="Talbot N.J."/>
            <person name="Thon M."/>
            <person name="De vries R.P."/>
            <person name="Wiebenga A."/>
            <person name="Yadav J.S."/>
            <person name="Braun E.L."/>
            <person name="Baker S."/>
            <person name="Garre V."/>
            <person name="Horwitz B."/>
            <person name="Torres-Martinez S."/>
            <person name="Idnurm A."/>
            <person name="Herrera-Estrella A."/>
            <person name="Gabaldon T."/>
            <person name="Grigoriev I.V."/>
        </authorList>
    </citation>
    <scope>NUCLEOTIDE SEQUENCE [LARGE SCALE GENOMIC DNA]</scope>
    <source>
        <strain evidence="21">NRRL 1555(-)</strain>
    </source>
</reference>
<dbReference type="PRINTS" id="PR00119">
    <property type="entry name" value="CATATPASE"/>
</dbReference>
<evidence type="ECO:0000256" key="2">
    <source>
        <dbReference type="ARBA" id="ARBA00006024"/>
    </source>
</evidence>
<keyword evidence="16 18" id="KW-0472">Membrane</keyword>
<dbReference type="FunCoup" id="A0A162ND43">
    <property type="interactions" value="446"/>
</dbReference>
<dbReference type="Gene3D" id="3.40.1110.10">
    <property type="entry name" value="Calcium-transporting ATPase, cytoplasmic domain N"/>
    <property type="match status" value="1"/>
</dbReference>
<keyword evidence="9" id="KW-0187">Copper transport</keyword>
<keyword evidence="6 18" id="KW-0479">Metal-binding</keyword>
<dbReference type="InterPro" id="IPR027256">
    <property type="entry name" value="P-typ_ATPase_IB"/>
</dbReference>
<feature type="domain" description="HMA" evidence="19">
    <location>
        <begin position="2"/>
        <end position="67"/>
    </location>
</feature>
<evidence type="ECO:0000313" key="20">
    <source>
        <dbReference type="EMBL" id="OAD73218.1"/>
    </source>
</evidence>
<dbReference type="InterPro" id="IPR059000">
    <property type="entry name" value="ATPase_P-type_domA"/>
</dbReference>
<evidence type="ECO:0000256" key="11">
    <source>
        <dbReference type="ARBA" id="ARBA00022842"/>
    </source>
</evidence>
<keyword evidence="13 18" id="KW-1133">Transmembrane helix</keyword>
<dbReference type="FunFam" id="2.70.150.10:FF:000002">
    <property type="entry name" value="Copper-transporting ATPase 1, putative"/>
    <property type="match status" value="1"/>
</dbReference>
<keyword evidence="15" id="KW-0406">Ion transport</keyword>
<dbReference type="PROSITE" id="PS01047">
    <property type="entry name" value="HMA_1"/>
    <property type="match status" value="4"/>
</dbReference>
<dbReference type="NCBIfam" id="TIGR01494">
    <property type="entry name" value="ATPase_P-type"/>
    <property type="match status" value="1"/>
</dbReference>
<evidence type="ECO:0000256" key="1">
    <source>
        <dbReference type="ARBA" id="ARBA00004127"/>
    </source>
</evidence>
<comment type="subcellular location">
    <subcellularLocation>
        <location evidence="1">Endomembrane system</location>
        <topology evidence="1">Multi-pass membrane protein</topology>
    </subcellularLocation>
    <subcellularLocation>
        <location evidence="18">Membrane</location>
    </subcellularLocation>
</comment>
<dbReference type="SUPFAM" id="SSF55008">
    <property type="entry name" value="HMA, heavy metal-associated domain"/>
    <property type="match status" value="4"/>
</dbReference>
<dbReference type="SUPFAM" id="SSF81653">
    <property type="entry name" value="Calcium ATPase, transduction domain A"/>
    <property type="match status" value="1"/>
</dbReference>
<dbReference type="SFLD" id="SFLDF00027">
    <property type="entry name" value="p-type_atpase"/>
    <property type="match status" value="1"/>
</dbReference>
<dbReference type="GO" id="GO:0055070">
    <property type="term" value="P:copper ion homeostasis"/>
    <property type="evidence" value="ECO:0007669"/>
    <property type="project" value="TreeGrafter"/>
</dbReference>
<dbReference type="GO" id="GO:0016020">
    <property type="term" value="C:membrane"/>
    <property type="evidence" value="ECO:0007669"/>
    <property type="project" value="UniProtKB-SubCell"/>
</dbReference>
<evidence type="ECO:0000259" key="19">
    <source>
        <dbReference type="PROSITE" id="PS50846"/>
    </source>
</evidence>
<feature type="transmembrane region" description="Helical" evidence="18">
    <location>
        <begin position="402"/>
        <end position="421"/>
    </location>
</feature>
<dbReference type="SFLD" id="SFLDG00002">
    <property type="entry name" value="C1.7:_P-type_atpase_like"/>
    <property type="match status" value="1"/>
</dbReference>
<dbReference type="Gene3D" id="3.40.50.1000">
    <property type="entry name" value="HAD superfamily/HAD-like"/>
    <property type="match status" value="1"/>
</dbReference>
<dbReference type="GO" id="GO:0016887">
    <property type="term" value="F:ATP hydrolysis activity"/>
    <property type="evidence" value="ECO:0007669"/>
    <property type="project" value="InterPro"/>
</dbReference>
<keyword evidence="8 18" id="KW-0547">Nucleotide-binding</keyword>
<dbReference type="Gene3D" id="3.30.70.100">
    <property type="match status" value="4"/>
</dbReference>
<dbReference type="AlphaFoldDB" id="A0A162ND43"/>
<dbReference type="SUPFAM" id="SSF81665">
    <property type="entry name" value="Calcium ATPase, transmembrane domain M"/>
    <property type="match status" value="1"/>
</dbReference>
<evidence type="ECO:0000256" key="14">
    <source>
        <dbReference type="ARBA" id="ARBA00023008"/>
    </source>
</evidence>
<dbReference type="GO" id="GO:0140581">
    <property type="term" value="F:P-type monovalent copper transporter activity"/>
    <property type="evidence" value="ECO:0007669"/>
    <property type="project" value="UniProtKB-EC"/>
</dbReference>
<dbReference type="EMBL" id="KV440981">
    <property type="protein sequence ID" value="OAD73218.1"/>
    <property type="molecule type" value="Genomic_DNA"/>
</dbReference>
<comment type="similarity">
    <text evidence="2 18">Belongs to the cation transport ATPase (P-type) (TC 3.A.3) family. Type IB subfamily.</text>
</comment>
<dbReference type="Pfam" id="PF00122">
    <property type="entry name" value="E1-E2_ATPase"/>
    <property type="match status" value="1"/>
</dbReference>
<dbReference type="GO" id="GO:0012505">
    <property type="term" value="C:endomembrane system"/>
    <property type="evidence" value="ECO:0007669"/>
    <property type="project" value="UniProtKB-SubCell"/>
</dbReference>
<feature type="transmembrane region" description="Helical" evidence="18">
    <location>
        <begin position="1050"/>
        <end position="1073"/>
    </location>
</feature>
<evidence type="ECO:0000256" key="9">
    <source>
        <dbReference type="ARBA" id="ARBA00022796"/>
    </source>
</evidence>
<feature type="transmembrane region" description="Helical" evidence="18">
    <location>
        <begin position="1021"/>
        <end position="1044"/>
    </location>
</feature>
<organism evidence="20 21">
    <name type="scientific">Phycomyces blakesleeanus (strain ATCC 8743b / DSM 1359 / FGSC 10004 / NBRC 33097 / NRRL 1555)</name>
    <dbReference type="NCBI Taxonomy" id="763407"/>
    <lineage>
        <taxon>Eukaryota</taxon>
        <taxon>Fungi</taxon>
        <taxon>Fungi incertae sedis</taxon>
        <taxon>Mucoromycota</taxon>
        <taxon>Mucoromycotina</taxon>
        <taxon>Mucoromycetes</taxon>
        <taxon>Mucorales</taxon>
        <taxon>Phycomycetaceae</taxon>
        <taxon>Phycomyces</taxon>
    </lineage>
</organism>
<dbReference type="OrthoDB" id="432719at2759"/>
<feature type="transmembrane region" description="Helical" evidence="18">
    <location>
        <begin position="466"/>
        <end position="485"/>
    </location>
</feature>
<dbReference type="InterPro" id="IPR001757">
    <property type="entry name" value="P_typ_ATPase"/>
</dbReference>
<dbReference type="InterPro" id="IPR006121">
    <property type="entry name" value="HMA_dom"/>
</dbReference>
<dbReference type="GO" id="GO:0005507">
    <property type="term" value="F:copper ion binding"/>
    <property type="evidence" value="ECO:0007669"/>
    <property type="project" value="InterPro"/>
</dbReference>
<feature type="domain" description="HMA" evidence="19">
    <location>
        <begin position="196"/>
        <end position="262"/>
    </location>
</feature>
<feature type="transmembrane region" description="Helical" evidence="18">
    <location>
        <begin position="361"/>
        <end position="382"/>
    </location>
</feature>
<dbReference type="NCBIfam" id="TIGR00003">
    <property type="entry name" value="copper ion binding protein"/>
    <property type="match status" value="3"/>
</dbReference>
<evidence type="ECO:0000256" key="8">
    <source>
        <dbReference type="ARBA" id="ARBA00022741"/>
    </source>
</evidence>
<dbReference type="GO" id="GO:0005524">
    <property type="term" value="F:ATP binding"/>
    <property type="evidence" value="ECO:0007669"/>
    <property type="project" value="UniProtKB-UniRule"/>
</dbReference>
<sequence length="1122" mass="120175">MTTTVLPVKGMTCKSCVHAITITLSGMPGLISLDVSLEQEQATIVHRLSLPQQNLIDAIEDCGFDVPMPITTRLPVEGMTCQSCVRAIHNALDPLPGLVSLDVSLDPGQITAAHDLRLNISTLMEAIEDCGFDLPTHASPLPLSPATPTDTDNCSLEQEPLLAQNFIEPAKINITSTCTGTDVDADIATSTSTSTATVQLEVHGMTCASCVHAIEKSVGQQPGVVSVTVALLAERATVEYDAELCGPADIVKWVQDAGFDCQIVQVLASDEIQLQVFGMTCASCVHAIEQGLSKVPGILSASVNLMTETAKVRYDPAEIGIRTIVEAIEGLGFNALVADTTKNAQLESLSKVRDIMAWRRAFFQSLVFAFPVFILGMVMPQFEWGQKAAHFTIIKGLYCTDVIQMILTIPVQFVIGGRFLVSAYRSMCHLAPTMDLLVSISTLAAFVFSVVSMIRAFVTGAEQPPTVFFETSSMLITFIVLGRYLENLAKGQSSTALSKLMSLTPSTALLLTFDPSTQTIVSEKRIPSELIQKNDLVKIVPGDKIPTDGTVYSGSSTVDESMVTGEVDAVNKSTGDAVIGGTVNGLGTFILQATRVGSDTALSQIVKLVEEAQVNKAPIQGFTDLIAGYFVPTVIFLGVSTLVLWSVLVNVLGVEHMPKMLQMAIEQEANNDWFFVCLKLCISVIIVACPCALGLATPTAVMVGTGLGAEHGVLFKGGAVLENGQKVNRVVFDKTGTLTIGKLDVVATVSWDPSVDGKDVLVLAGLAESSSEHPLGRAVVNHTKAILGVSVLEPIGKVTDFRSTTGYGIECNIELVNKTRPTQQHVVIGNQAWLEEYHGILLDEAQLAQFKVEVGKGNTCILIGADGLALGFISLSDVIKPEARAVIATLHSMSIETAMITGDNELTARYIAKQLGIDEIYAGVSPNGKTQIVQRMQSQPGPVSGRFCWQSRPPTSVVAMVGDGINDSPALVQSDFGIALCSGTDIAMEAADVVLMRNDLSDVVAALDLSRTIFRRIKINLAWACIYNVIGIPLAMGVLMPWGYYLHPMMAGLAMAASSTSVVVSSLMLKWFWRKPTLVNTSHPSQSGPGFLRRFNRFFGLRRAEYDAVPPSYDLESIPSPI</sequence>
<protein>
    <recommendedName>
        <fullName evidence="3">P-type Cu(+) transporter</fullName>
        <ecNumber evidence="3">7.2.2.8</ecNumber>
    </recommendedName>
    <alternativeName>
        <fullName evidence="17">Cu(2+)-ATPase</fullName>
    </alternativeName>
</protein>
<dbReference type="PANTHER" id="PTHR43520:SF8">
    <property type="entry name" value="P-TYPE CU(+) TRANSPORTER"/>
    <property type="match status" value="1"/>
</dbReference>
<dbReference type="PANTHER" id="PTHR43520">
    <property type="entry name" value="ATP7, ISOFORM B"/>
    <property type="match status" value="1"/>
</dbReference>